<protein>
    <recommendedName>
        <fullName evidence="1">CRAL-TRIO domain-containing protein</fullName>
    </recommendedName>
</protein>
<dbReference type="Gene3D" id="3.40.525.10">
    <property type="entry name" value="CRAL-TRIO lipid binding domain"/>
    <property type="match status" value="1"/>
</dbReference>
<dbReference type="CDD" id="cd00170">
    <property type="entry name" value="SEC14"/>
    <property type="match status" value="1"/>
</dbReference>
<accession>A0ABN8ICN8</accession>
<evidence type="ECO:0000259" key="1">
    <source>
        <dbReference type="PROSITE" id="PS50191"/>
    </source>
</evidence>
<dbReference type="Proteomes" id="UP000837857">
    <property type="component" value="Chromosome 20"/>
</dbReference>
<dbReference type="PANTHER" id="PTHR10174:SF213">
    <property type="entry name" value="CRAL-TRIO DOMAIN-CONTAINING PROTEIN"/>
    <property type="match status" value="1"/>
</dbReference>
<evidence type="ECO:0000313" key="2">
    <source>
        <dbReference type="EMBL" id="CAH2051584.1"/>
    </source>
</evidence>
<evidence type="ECO:0000313" key="3">
    <source>
        <dbReference type="Proteomes" id="UP000837857"/>
    </source>
</evidence>
<dbReference type="SUPFAM" id="SSF52087">
    <property type="entry name" value="CRAL/TRIO domain"/>
    <property type="match status" value="1"/>
</dbReference>
<dbReference type="InterPro" id="IPR036865">
    <property type="entry name" value="CRAL-TRIO_dom_sf"/>
</dbReference>
<feature type="domain" description="CRAL-TRIO" evidence="1">
    <location>
        <begin position="104"/>
        <end position="267"/>
    </location>
</feature>
<dbReference type="EMBL" id="OW152832">
    <property type="protein sequence ID" value="CAH2051584.1"/>
    <property type="molecule type" value="Genomic_DNA"/>
</dbReference>
<organism evidence="2 3">
    <name type="scientific">Iphiclides podalirius</name>
    <name type="common">scarce swallowtail</name>
    <dbReference type="NCBI Taxonomy" id="110791"/>
    <lineage>
        <taxon>Eukaryota</taxon>
        <taxon>Metazoa</taxon>
        <taxon>Ecdysozoa</taxon>
        <taxon>Arthropoda</taxon>
        <taxon>Hexapoda</taxon>
        <taxon>Insecta</taxon>
        <taxon>Pterygota</taxon>
        <taxon>Neoptera</taxon>
        <taxon>Endopterygota</taxon>
        <taxon>Lepidoptera</taxon>
        <taxon>Glossata</taxon>
        <taxon>Ditrysia</taxon>
        <taxon>Papilionoidea</taxon>
        <taxon>Papilionidae</taxon>
        <taxon>Papilioninae</taxon>
        <taxon>Iphiclides</taxon>
    </lineage>
</organism>
<proteinExistence type="predicted"/>
<dbReference type="PANTHER" id="PTHR10174">
    <property type="entry name" value="ALPHA-TOCOPHEROL TRANSFER PROTEIN-RELATED"/>
    <property type="match status" value="1"/>
</dbReference>
<sequence length="320" mass="36987">MKVELIVVSSTGVLIRGKMSGAVTQIPIEKEYEKNPDMTPEDIKKFREWLMSQPHLPGEHISDLNLAITFHSCENSSEVSKQVLDLHYTLKTLFTAFFKDREFDKEVEKALNTVLFALLPTPIDHGFRVLYARLIDPDAGNFNFPKAIRALMMGFDIWQQEEGTWPGFVIMIDMHLCTLSHVAKLDVMSIKQVLYFLQECMLVRLKGFHFLNAPYFMDKVMMLLKPFMKKSLMDIIHIHQPNSEELYKFVPKKAFPKEEGGEYKDHETIRDEMIERLKANDKFFKTEGLCRVNEALRPGGKSKIADLFSVQGSFKKLDID</sequence>
<feature type="non-terminal residue" evidence="2">
    <location>
        <position position="1"/>
    </location>
</feature>
<keyword evidence="3" id="KW-1185">Reference proteome</keyword>
<name>A0ABN8ICN8_9NEOP</name>
<dbReference type="PROSITE" id="PS50191">
    <property type="entry name" value="CRAL_TRIO"/>
    <property type="match status" value="1"/>
</dbReference>
<gene>
    <name evidence="2" type="ORF">IPOD504_LOCUS7843</name>
</gene>
<dbReference type="Pfam" id="PF00650">
    <property type="entry name" value="CRAL_TRIO"/>
    <property type="match status" value="1"/>
</dbReference>
<reference evidence="2" key="1">
    <citation type="submission" date="2022-03" db="EMBL/GenBank/DDBJ databases">
        <authorList>
            <person name="Martin H S."/>
        </authorList>
    </citation>
    <scope>NUCLEOTIDE SEQUENCE</scope>
</reference>
<dbReference type="InterPro" id="IPR001251">
    <property type="entry name" value="CRAL-TRIO_dom"/>
</dbReference>